<accession>A0A2S4KTK7</accession>
<organism evidence="1 2">
    <name type="scientific">Tolypocladium paradoxum</name>
    <dbReference type="NCBI Taxonomy" id="94208"/>
    <lineage>
        <taxon>Eukaryota</taxon>
        <taxon>Fungi</taxon>
        <taxon>Dikarya</taxon>
        <taxon>Ascomycota</taxon>
        <taxon>Pezizomycotina</taxon>
        <taxon>Sordariomycetes</taxon>
        <taxon>Hypocreomycetidae</taxon>
        <taxon>Hypocreales</taxon>
        <taxon>Ophiocordycipitaceae</taxon>
        <taxon>Tolypocladium</taxon>
    </lineage>
</organism>
<comment type="caution">
    <text evidence="1">The sequence shown here is derived from an EMBL/GenBank/DDBJ whole genome shotgun (WGS) entry which is preliminary data.</text>
</comment>
<evidence type="ECO:0000313" key="1">
    <source>
        <dbReference type="EMBL" id="POR33504.1"/>
    </source>
</evidence>
<evidence type="ECO:0000313" key="2">
    <source>
        <dbReference type="Proteomes" id="UP000237481"/>
    </source>
</evidence>
<protein>
    <submittedName>
        <fullName evidence="1">Uncharacterized protein</fullName>
    </submittedName>
</protein>
<reference evidence="1 2" key="1">
    <citation type="submission" date="2018-01" db="EMBL/GenBank/DDBJ databases">
        <title>Harnessing the power of phylogenomics to disentangle the directionality and signatures of interkingdom host jumping in the parasitic fungal genus Tolypocladium.</title>
        <authorList>
            <person name="Quandt C.A."/>
            <person name="Patterson W."/>
            <person name="Spatafora J.W."/>
        </authorList>
    </citation>
    <scope>NUCLEOTIDE SEQUENCE [LARGE SCALE GENOMIC DNA]</scope>
    <source>
        <strain evidence="1 2">NRBC 100945</strain>
    </source>
</reference>
<dbReference type="AlphaFoldDB" id="A0A2S4KTK7"/>
<sequence length="65" mass="7692">MQGWKLPYRDQKVGRAYLSLVWDRRYNSRGDSALGGWMGHRGEKREMEVVDEDGNDHRIEDGQRQ</sequence>
<gene>
    <name evidence="1" type="ORF">TPAR_06286</name>
</gene>
<name>A0A2S4KTK7_9HYPO</name>
<proteinExistence type="predicted"/>
<dbReference type="Proteomes" id="UP000237481">
    <property type="component" value="Unassembled WGS sequence"/>
</dbReference>
<dbReference type="EMBL" id="PKSG01000680">
    <property type="protein sequence ID" value="POR33504.1"/>
    <property type="molecule type" value="Genomic_DNA"/>
</dbReference>
<keyword evidence="2" id="KW-1185">Reference proteome</keyword>